<evidence type="ECO:0000256" key="2">
    <source>
        <dbReference type="SAM" id="SignalP"/>
    </source>
</evidence>
<evidence type="ECO:0000313" key="3">
    <source>
        <dbReference type="EMBL" id="KAJ3645344.1"/>
    </source>
</evidence>
<organism evidence="3 4">
    <name type="scientific">Zophobas morio</name>
    <dbReference type="NCBI Taxonomy" id="2755281"/>
    <lineage>
        <taxon>Eukaryota</taxon>
        <taxon>Metazoa</taxon>
        <taxon>Ecdysozoa</taxon>
        <taxon>Arthropoda</taxon>
        <taxon>Hexapoda</taxon>
        <taxon>Insecta</taxon>
        <taxon>Pterygota</taxon>
        <taxon>Neoptera</taxon>
        <taxon>Endopterygota</taxon>
        <taxon>Coleoptera</taxon>
        <taxon>Polyphaga</taxon>
        <taxon>Cucujiformia</taxon>
        <taxon>Tenebrionidae</taxon>
        <taxon>Zophobas</taxon>
    </lineage>
</organism>
<dbReference type="Proteomes" id="UP001168821">
    <property type="component" value="Unassembled WGS sequence"/>
</dbReference>
<feature type="chain" id="PRO_5041238112" evidence="2">
    <location>
        <begin position="19"/>
        <end position="326"/>
    </location>
</feature>
<dbReference type="EMBL" id="JALNTZ010000007">
    <property type="protein sequence ID" value="KAJ3645344.1"/>
    <property type="molecule type" value="Genomic_DNA"/>
</dbReference>
<comment type="caution">
    <text evidence="3">The sequence shown here is derived from an EMBL/GenBank/DDBJ whole genome shotgun (WGS) entry which is preliminary data.</text>
</comment>
<evidence type="ECO:0000313" key="4">
    <source>
        <dbReference type="Proteomes" id="UP001168821"/>
    </source>
</evidence>
<keyword evidence="2" id="KW-0732">Signal</keyword>
<evidence type="ECO:0000256" key="1">
    <source>
        <dbReference type="SAM" id="MobiDB-lite"/>
    </source>
</evidence>
<feature type="compositionally biased region" description="Pro residues" evidence="1">
    <location>
        <begin position="218"/>
        <end position="235"/>
    </location>
</feature>
<protein>
    <submittedName>
        <fullName evidence="3">Uncharacterized protein</fullName>
    </submittedName>
</protein>
<reference evidence="3" key="1">
    <citation type="journal article" date="2023" name="G3 (Bethesda)">
        <title>Whole genome assemblies of Zophobas morio and Tenebrio molitor.</title>
        <authorList>
            <person name="Kaur S."/>
            <person name="Stinson S.A."/>
            <person name="diCenzo G.C."/>
        </authorList>
    </citation>
    <scope>NUCLEOTIDE SEQUENCE</scope>
    <source>
        <strain evidence="3">QUZm001</strain>
    </source>
</reference>
<feature type="signal peptide" evidence="2">
    <location>
        <begin position="1"/>
        <end position="18"/>
    </location>
</feature>
<accession>A0AA38I2C5</accession>
<feature type="region of interest" description="Disordered" evidence="1">
    <location>
        <begin position="80"/>
        <end position="115"/>
    </location>
</feature>
<proteinExistence type="predicted"/>
<feature type="compositionally biased region" description="Gly residues" evidence="1">
    <location>
        <begin position="80"/>
        <end position="93"/>
    </location>
</feature>
<name>A0AA38I2C5_9CUCU</name>
<dbReference type="AlphaFoldDB" id="A0AA38I2C5"/>
<feature type="region of interest" description="Disordered" evidence="1">
    <location>
        <begin position="210"/>
        <end position="250"/>
    </location>
</feature>
<gene>
    <name evidence="3" type="ORF">Zmor_023010</name>
</gene>
<sequence length="326" mass="35163">MLLKTVFYITILTKIVLAIPPNDKALYDNPESRIHKRRRPCRGRTPDGRTFFDWSLQYVDVNYNYNYNINCGGGGNGQHGGGGNGQHGGGGGPQKPILSGLLQGDNGGGGSQHPVLSGVLQGVGNVVSGGDHPENGLFGSNGPITFVQSQVQGILANPPNFGSVLPQNDGTNGGGGLGSWFPSGLFNGQGILSLFENGLFSGIFDNNRPSNPSFPSSPSRPPSVPSRPPSVPSRPPVIITTPKPDVQDPDDIIYNDEKPVHEDHDDVFPDQYNRPGQYLVASNPIFGDYVYNLNGNGNGYNRNRITRQFNREINRLHRDFVSLFGI</sequence>
<keyword evidence="4" id="KW-1185">Reference proteome</keyword>